<sequence>MGLVDEIRKILRLTVMHHGLRWGIDGVVPYQKARQVITTVVLGTENFDTKEIVYVKGHDKREWLEELILDSRQEYAYIESLDVDYVDNLNNLDDATFQCGQHRTNKHCAMQNVFKLSNWWTQLHE</sequence>
<protein>
    <submittedName>
        <fullName evidence="1">Uncharacterized protein</fullName>
    </submittedName>
</protein>
<evidence type="ECO:0000313" key="1">
    <source>
        <dbReference type="EMBL" id="EFZ09835.1"/>
    </source>
</evidence>
<accession>E9JBG5</accession>
<proteinExistence type="predicted"/>
<feature type="non-terminal residue" evidence="1">
    <location>
        <position position="125"/>
    </location>
</feature>
<reference evidence="1" key="1">
    <citation type="journal article" date="2011" name="Proc. Natl. Acad. Sci. U.S.A.">
        <title>The genome of the fire ant Solenopsis invicta.</title>
        <authorList>
            <person name="Wurm Y."/>
            <person name="Wang J."/>
            <person name="Riba-Grognuz O."/>
            <person name="Corona M."/>
            <person name="Nygaard S."/>
            <person name="Hunt B.G."/>
            <person name="Ingram K.K."/>
            <person name="Falquet L."/>
            <person name="Nipitwattanaphon M."/>
            <person name="Gotzek D."/>
            <person name="Dijkstra M.B."/>
            <person name="Oettler J."/>
            <person name="Comtesse F."/>
            <person name="Shih C.J."/>
            <person name="Wu W.J."/>
            <person name="Yang C.C."/>
            <person name="Thomas J."/>
            <person name="Beaudoing E."/>
            <person name="Pradervand S."/>
            <person name="Flegel V."/>
            <person name="Cook E.D."/>
            <person name="Fabbretti R."/>
            <person name="Stockinger H."/>
            <person name="Long L."/>
            <person name="Farmerie W.G."/>
            <person name="Oakey J."/>
            <person name="Boomsma J.J."/>
            <person name="Pamilo P."/>
            <person name="Yi S.V."/>
            <person name="Heinze J."/>
            <person name="Goodisman M.A."/>
            <person name="Farinelli L."/>
            <person name="Harshman K."/>
            <person name="Hulo N."/>
            <person name="Cerutti L."/>
            <person name="Xenarios I."/>
            <person name="Shoemaker D."/>
            <person name="Keller L."/>
        </authorList>
    </citation>
    <scope>NUCLEOTIDE SEQUENCE [LARGE SCALE GENOMIC DNA]</scope>
</reference>
<dbReference type="EMBL" id="GL771089">
    <property type="protein sequence ID" value="EFZ09835.1"/>
    <property type="molecule type" value="Genomic_DNA"/>
</dbReference>
<dbReference type="HOGENOM" id="CLU_126202_0_0_1"/>
<gene>
    <name evidence="1" type="ORF">SINV_05548</name>
</gene>
<dbReference type="AlphaFoldDB" id="E9JBG5"/>
<organism>
    <name type="scientific">Solenopsis invicta</name>
    <name type="common">Red imported fire ant</name>
    <name type="synonym">Solenopsis wagneri</name>
    <dbReference type="NCBI Taxonomy" id="13686"/>
    <lineage>
        <taxon>Eukaryota</taxon>
        <taxon>Metazoa</taxon>
        <taxon>Ecdysozoa</taxon>
        <taxon>Arthropoda</taxon>
        <taxon>Hexapoda</taxon>
        <taxon>Insecta</taxon>
        <taxon>Pterygota</taxon>
        <taxon>Neoptera</taxon>
        <taxon>Endopterygota</taxon>
        <taxon>Hymenoptera</taxon>
        <taxon>Apocrita</taxon>
        <taxon>Aculeata</taxon>
        <taxon>Formicoidea</taxon>
        <taxon>Formicidae</taxon>
        <taxon>Myrmicinae</taxon>
        <taxon>Solenopsis</taxon>
    </lineage>
</organism>
<name>E9JBG5_SOLIN</name>